<dbReference type="Gene3D" id="3.40.50.720">
    <property type="entry name" value="NAD(P)-binding Rossmann-like Domain"/>
    <property type="match status" value="1"/>
</dbReference>
<sequence>MTGLDSLNLSGKRAVIIGAGRGIGRAVAELLATRGADVVLLARSRAELQEVAAGIIAAGGGAEVITTDVVDDVSLIGAFEEIGDADILVNSAGTNRPRSFVDVTADDLDTLIGLNLRAVFRASQLFVQQALRRQAPGVIVNVSSQMGHVGAPDRTLYCATKHAVEGMTKALAVELAPQGIRVVSVAPTFVETAMTRPFLTDPAGSTALLSKLPIGRFGTVAEVAEVVAFLSSPAAGLVTGSSVLADGGWVAQ</sequence>
<dbReference type="FunFam" id="3.40.50.720:FF:000084">
    <property type="entry name" value="Short-chain dehydrogenase reductase"/>
    <property type="match status" value="1"/>
</dbReference>
<dbReference type="Pfam" id="PF13561">
    <property type="entry name" value="adh_short_C2"/>
    <property type="match status" value="1"/>
</dbReference>
<protein>
    <recommendedName>
        <fullName evidence="5">3-oxoacyl-[acyl-carrier-protein] reductase MabA</fullName>
    </recommendedName>
</protein>
<gene>
    <name evidence="7" type="ORF">D806_004900</name>
</gene>
<dbReference type="SUPFAM" id="SSF51735">
    <property type="entry name" value="NAD(P)-binding Rossmann-fold domains"/>
    <property type="match status" value="1"/>
</dbReference>
<keyword evidence="4" id="KW-0560">Oxidoreductase</keyword>
<dbReference type="PANTHER" id="PTHR42879:SF2">
    <property type="entry name" value="3-OXOACYL-[ACYL-CARRIER-PROTEIN] REDUCTASE FABG"/>
    <property type="match status" value="1"/>
</dbReference>
<dbReference type="InterPro" id="IPR036291">
    <property type="entry name" value="NAD(P)-bd_dom_sf"/>
</dbReference>
<proteinExistence type="inferred from homology"/>
<evidence type="ECO:0000256" key="1">
    <source>
        <dbReference type="ARBA" id="ARBA00004191"/>
    </source>
</evidence>
<evidence type="ECO:0000313" key="8">
    <source>
        <dbReference type="Proteomes" id="UP000011200"/>
    </source>
</evidence>
<accession>A0A2U9PIC1</accession>
<dbReference type="GO" id="GO:0004316">
    <property type="term" value="F:3-oxoacyl-[acyl-carrier-protein] reductase (NADPH) activity"/>
    <property type="evidence" value="ECO:0007669"/>
    <property type="project" value="UniProtKB-EC"/>
</dbReference>
<evidence type="ECO:0000256" key="3">
    <source>
        <dbReference type="ARBA" id="ARBA00022512"/>
    </source>
</evidence>
<keyword evidence="3" id="KW-0134">Cell wall</keyword>
<comment type="similarity">
    <text evidence="2">Belongs to the short-chain dehydrogenases/reductases (SDR) family.</text>
</comment>
<dbReference type="AlphaFoldDB" id="A0A2U9PIC1"/>
<evidence type="ECO:0000256" key="2">
    <source>
        <dbReference type="ARBA" id="ARBA00006484"/>
    </source>
</evidence>
<evidence type="ECO:0000256" key="4">
    <source>
        <dbReference type="ARBA" id="ARBA00023002"/>
    </source>
</evidence>
<dbReference type="Proteomes" id="UP000011200">
    <property type="component" value="Chromosome"/>
</dbReference>
<dbReference type="InterPro" id="IPR002347">
    <property type="entry name" value="SDR_fam"/>
</dbReference>
<dbReference type="PRINTS" id="PR00081">
    <property type="entry name" value="GDHRDH"/>
</dbReference>
<comment type="subcellular location">
    <subcellularLocation>
        <location evidence="1">Secreted</location>
        <location evidence="1">Cell wall</location>
    </subcellularLocation>
</comment>
<reference evidence="8" key="2">
    <citation type="submission" date="2018-03" db="EMBL/GenBank/DDBJ databases">
        <authorList>
            <person name="Derbyshire K."/>
            <person name="Gray T.A."/>
            <person name="Champion M."/>
        </authorList>
    </citation>
    <scope>NUCLEOTIDE SEQUENCE [LARGE SCALE GENOMIC DNA]</scope>
    <source>
        <strain evidence="8">MKD8</strain>
    </source>
</reference>
<dbReference type="PROSITE" id="PS00061">
    <property type="entry name" value="ADH_SHORT"/>
    <property type="match status" value="1"/>
</dbReference>
<name>A0A2U9PIC1_MYCSE</name>
<reference evidence="7 8" key="1">
    <citation type="journal article" date="2013" name="Genome Announc.">
        <title>Draft genome sequence of MKD8, a conjugal recipient Mycobacterium smegmatis strain.</title>
        <authorList>
            <person name="Gray T.A."/>
            <person name="Palumbo M.J."/>
            <person name="Derbyshire K.M."/>
        </authorList>
    </citation>
    <scope>NUCLEOTIDE SEQUENCE [LARGE SCALE GENOMIC DNA]</scope>
    <source>
        <strain evidence="7 8">MKD8</strain>
    </source>
</reference>
<evidence type="ECO:0000313" key="7">
    <source>
        <dbReference type="EMBL" id="AWT51483.1"/>
    </source>
</evidence>
<dbReference type="GO" id="GO:0032787">
    <property type="term" value="P:monocarboxylic acid metabolic process"/>
    <property type="evidence" value="ECO:0007669"/>
    <property type="project" value="UniProtKB-ARBA"/>
</dbReference>
<dbReference type="InterPro" id="IPR020904">
    <property type="entry name" value="Sc_DH/Rdtase_CS"/>
</dbReference>
<dbReference type="EMBL" id="CP027541">
    <property type="protein sequence ID" value="AWT51483.1"/>
    <property type="molecule type" value="Genomic_DNA"/>
</dbReference>
<dbReference type="InterPro" id="IPR050259">
    <property type="entry name" value="SDR"/>
</dbReference>
<evidence type="ECO:0000256" key="5">
    <source>
        <dbReference type="ARBA" id="ARBA00040781"/>
    </source>
</evidence>
<comment type="catalytic activity">
    <reaction evidence="6">
        <text>a (3R)-hydroxyacyl-[ACP] + NADP(+) = a 3-oxoacyl-[ACP] + NADPH + H(+)</text>
        <dbReference type="Rhea" id="RHEA:17397"/>
        <dbReference type="Rhea" id="RHEA-COMP:9916"/>
        <dbReference type="Rhea" id="RHEA-COMP:9945"/>
        <dbReference type="ChEBI" id="CHEBI:15378"/>
        <dbReference type="ChEBI" id="CHEBI:57783"/>
        <dbReference type="ChEBI" id="CHEBI:58349"/>
        <dbReference type="ChEBI" id="CHEBI:78776"/>
        <dbReference type="ChEBI" id="CHEBI:78827"/>
        <dbReference type="EC" id="1.1.1.100"/>
    </reaction>
    <physiologicalReaction direction="right-to-left" evidence="6">
        <dbReference type="Rhea" id="RHEA:17399"/>
    </physiologicalReaction>
</comment>
<dbReference type="PANTHER" id="PTHR42879">
    <property type="entry name" value="3-OXOACYL-(ACYL-CARRIER-PROTEIN) REDUCTASE"/>
    <property type="match status" value="1"/>
</dbReference>
<dbReference type="PRINTS" id="PR00080">
    <property type="entry name" value="SDRFAMILY"/>
</dbReference>
<dbReference type="CDD" id="cd05233">
    <property type="entry name" value="SDR_c"/>
    <property type="match status" value="1"/>
</dbReference>
<evidence type="ECO:0000256" key="6">
    <source>
        <dbReference type="ARBA" id="ARBA00047400"/>
    </source>
</evidence>
<keyword evidence="3" id="KW-0964">Secreted</keyword>
<organism evidence="7 8">
    <name type="scientific">Mycolicibacterium smegmatis (strain MKD8)</name>
    <name type="common">Mycobacterium smegmatis</name>
    <dbReference type="NCBI Taxonomy" id="1214915"/>
    <lineage>
        <taxon>Bacteria</taxon>
        <taxon>Bacillati</taxon>
        <taxon>Actinomycetota</taxon>
        <taxon>Actinomycetes</taxon>
        <taxon>Mycobacteriales</taxon>
        <taxon>Mycobacteriaceae</taxon>
        <taxon>Mycolicibacterium</taxon>
    </lineage>
</organism>